<reference evidence="4" key="2">
    <citation type="submission" date="2022-10" db="EMBL/GenBank/DDBJ databases">
        <authorList>
            <person name="Ngo T.-E."/>
        </authorList>
    </citation>
    <scope>NUCLEOTIDE SEQUENCE</scope>
    <source>
        <strain evidence="4">JHB</strain>
    </source>
</reference>
<gene>
    <name evidence="4" type="ORF">BJP36_36720</name>
</gene>
<protein>
    <submittedName>
        <fullName evidence="4">Carbohydrate-binding protein</fullName>
    </submittedName>
</protein>
<dbReference type="InterPro" id="IPR051532">
    <property type="entry name" value="Ester_Hydrolysis_Enzymes"/>
</dbReference>
<dbReference type="CDD" id="cd04080">
    <property type="entry name" value="CBM6_cellulase-like"/>
    <property type="match status" value="3"/>
</dbReference>
<dbReference type="InterPro" id="IPR006584">
    <property type="entry name" value="Cellulose-bd_IV"/>
</dbReference>
<dbReference type="GO" id="GO:0030246">
    <property type="term" value="F:carbohydrate binding"/>
    <property type="evidence" value="ECO:0007669"/>
    <property type="project" value="InterPro"/>
</dbReference>
<feature type="region of interest" description="Disordered" evidence="2">
    <location>
        <begin position="155"/>
        <end position="176"/>
    </location>
</feature>
<dbReference type="SUPFAM" id="SSF51120">
    <property type="entry name" value="beta-Roll"/>
    <property type="match status" value="1"/>
</dbReference>
<dbReference type="PANTHER" id="PTHR30383:SF5">
    <property type="entry name" value="SGNH HYDROLASE-TYPE ESTERASE DOMAIN-CONTAINING PROTEIN"/>
    <property type="match status" value="1"/>
</dbReference>
<evidence type="ECO:0000313" key="4">
    <source>
        <dbReference type="EMBL" id="WAN69640.1"/>
    </source>
</evidence>
<feature type="compositionally biased region" description="Low complexity" evidence="2">
    <location>
        <begin position="155"/>
        <end position="175"/>
    </location>
</feature>
<proteinExistence type="predicted"/>
<dbReference type="AlphaFoldDB" id="A0A9Q9SU15"/>
<dbReference type="PROSITE" id="PS51175">
    <property type="entry name" value="CBM6"/>
    <property type="match status" value="3"/>
</dbReference>
<dbReference type="SUPFAM" id="SSF52266">
    <property type="entry name" value="SGNH hydrolase"/>
    <property type="match status" value="1"/>
</dbReference>
<dbReference type="InterPro" id="IPR001087">
    <property type="entry name" value="GDSL"/>
</dbReference>
<dbReference type="Pfam" id="PF00657">
    <property type="entry name" value="Lipase_GDSL"/>
    <property type="match status" value="1"/>
</dbReference>
<evidence type="ECO:0000256" key="2">
    <source>
        <dbReference type="SAM" id="MobiDB-lite"/>
    </source>
</evidence>
<dbReference type="InterPro" id="IPR008979">
    <property type="entry name" value="Galactose-bd-like_sf"/>
</dbReference>
<dbReference type="InterPro" id="IPR005084">
    <property type="entry name" value="CBM6"/>
</dbReference>
<feature type="region of interest" description="Disordered" evidence="2">
    <location>
        <begin position="338"/>
        <end position="360"/>
    </location>
</feature>
<dbReference type="SMART" id="SM00606">
    <property type="entry name" value="CBD_IV"/>
    <property type="match status" value="3"/>
</dbReference>
<dbReference type="SUPFAM" id="SSF49785">
    <property type="entry name" value="Galactose-binding domain-like"/>
    <property type="match status" value="3"/>
</dbReference>
<feature type="domain" description="CBM6" evidence="3">
    <location>
        <begin position="374"/>
        <end position="515"/>
    </location>
</feature>
<sequence length="922" mass="98343">MNSVRIEAEDYNTGGQGVAYYDLDPGNNGGEYRFEDVDISYSGDVDGTPLVGWIESGEWLTYEVTIPSSGTYQLEARVASALNGNHSFQVSLDGEQASVNLGNTGGWRTWQTIESSELLSLSAGTYQLRLDVLSGGFNINYIDLIPVSPSVTPTPEVGNGNNGGTDNNTSNQGNGIDTITDVQANGSTVRIEAEDYNTGGQGVAYYDLDPGNNGGEYRFEDVDISDSGDVDGTPLVGWIESGEWLTYEVTIPSSGTYQLEARVASALNGNHSFQVSLDGEQASVNLGNTGGWRTWQTIESSQVLSLSAGTHQLRLDVLSGGFNINYLDLIPVSPSVTPTPEVGNSNNGGTDNNTSNQGNGIDTITDVQASGSTVRIEAEDYNTGGQGVAYYDLDPGNNGGEYRFEDVDISYSGDVDGTPLVGWIESGEWLTYEVTIPSSGTYQLEARVASALNGNHSFQVSLDGEQASVNLGNTGGWRTWQTIESSQVLSLSAGTHQLRLDVLSGGFNINYLDLIPVSPSVTPTPEAEPELDPPTVNFGNVINGGTGNNTFNGGNGIDTITYVQANGSIIANLETDIVTHKFATSPDTPFKIMPLGDSNTFGLPGRDWGDTAAYRDDLWNLLVDDSFNIDFVGPQSTGPDGFDKDNAGFGGWRIRDIANNVNGWLNTYQPDMVLLMIGTNDILKGDDVSNAPLRLSNLIDQITNQLPDTELLVSSIPPFGTNPEQPDSDFIPTPAQQQQGIDFNLSIPDIVSDKVEEDKNVTFVDVYSALVPSDLPDGVHPNVEGYGKVADVWYNSILNTNSGEDTLNDIENMIGSPYDDILIGDGDVNIINGGGGNDLLTGGASDDIFVLAPGEGTKTITDFVVGEDWLALSGGLRWEQLTITQGTGSNTNDTWIINGGEQLALLNRVQATTITSDAFTLV</sequence>
<dbReference type="InterPro" id="IPR011049">
    <property type="entry name" value="Serralysin-like_metalloprot_C"/>
</dbReference>
<evidence type="ECO:0000259" key="3">
    <source>
        <dbReference type="PROSITE" id="PS51175"/>
    </source>
</evidence>
<dbReference type="Gene3D" id="2.60.120.260">
    <property type="entry name" value="Galactose-binding domain-like"/>
    <property type="match status" value="3"/>
</dbReference>
<feature type="domain" description="CBM6" evidence="3">
    <location>
        <begin position="189"/>
        <end position="330"/>
    </location>
</feature>
<dbReference type="PRINTS" id="PR00313">
    <property type="entry name" value="CABNDNGRPT"/>
</dbReference>
<dbReference type="PANTHER" id="PTHR30383">
    <property type="entry name" value="THIOESTERASE 1/PROTEASE 1/LYSOPHOSPHOLIPASE L1"/>
    <property type="match status" value="1"/>
</dbReference>
<accession>A0A9Q9SU15</accession>
<name>A0A9Q9SU15_MOOP1</name>
<reference evidence="4" key="1">
    <citation type="journal article" date="2017" name="Proc. Natl. Acad. Sci. U.S.A.">
        <title>Comparative genomics uncovers the prolific and distinctive metabolic potential of the cyanobacterial genus Moorea.</title>
        <authorList>
            <person name="Leao T."/>
            <person name="Castelao G."/>
            <person name="Korobeynikov A."/>
            <person name="Monroe E.A."/>
            <person name="Podell S."/>
            <person name="Glukhov E."/>
            <person name="Allen E.E."/>
            <person name="Gerwick W.H."/>
            <person name="Gerwick L."/>
        </authorList>
    </citation>
    <scope>NUCLEOTIDE SEQUENCE</scope>
    <source>
        <strain evidence="4">JHB</strain>
    </source>
</reference>
<dbReference type="Pfam" id="PF03422">
    <property type="entry name" value="CBM_6"/>
    <property type="match status" value="3"/>
</dbReference>
<organism evidence="4">
    <name type="scientific">Moorena producens (strain JHB)</name>
    <dbReference type="NCBI Taxonomy" id="1454205"/>
    <lineage>
        <taxon>Bacteria</taxon>
        <taxon>Bacillati</taxon>
        <taxon>Cyanobacteriota</taxon>
        <taxon>Cyanophyceae</taxon>
        <taxon>Coleofasciculales</taxon>
        <taxon>Coleofasciculaceae</taxon>
        <taxon>Moorena</taxon>
    </lineage>
</organism>
<dbReference type="Proteomes" id="UP000176944">
    <property type="component" value="Chromosome"/>
</dbReference>
<dbReference type="EMBL" id="CP017708">
    <property type="protein sequence ID" value="WAN69640.1"/>
    <property type="molecule type" value="Genomic_DNA"/>
</dbReference>
<dbReference type="CDD" id="cd01833">
    <property type="entry name" value="XynB_like"/>
    <property type="match status" value="1"/>
</dbReference>
<keyword evidence="1" id="KW-0732">Signal</keyword>
<feature type="domain" description="CBM6" evidence="3">
    <location>
        <begin position="4"/>
        <end position="145"/>
    </location>
</feature>
<dbReference type="InterPro" id="IPR036514">
    <property type="entry name" value="SGNH_hydro_sf"/>
</dbReference>
<evidence type="ECO:0000256" key="1">
    <source>
        <dbReference type="ARBA" id="ARBA00022729"/>
    </source>
</evidence>
<dbReference type="Gene3D" id="3.40.50.1110">
    <property type="entry name" value="SGNH hydrolase"/>
    <property type="match status" value="1"/>
</dbReference>
<dbReference type="GO" id="GO:0004622">
    <property type="term" value="F:phosphatidylcholine lysophospholipase activity"/>
    <property type="evidence" value="ECO:0007669"/>
    <property type="project" value="TreeGrafter"/>
</dbReference>